<dbReference type="InterPro" id="IPR003838">
    <property type="entry name" value="ABC3_permease_C"/>
</dbReference>
<keyword evidence="11" id="KW-1185">Reference proteome</keyword>
<evidence type="ECO:0000313" key="10">
    <source>
        <dbReference type="EMBL" id="MBF8189806.1"/>
    </source>
</evidence>
<comment type="subcellular location">
    <subcellularLocation>
        <location evidence="1">Cell membrane</location>
        <topology evidence="1">Multi-pass membrane protein</topology>
    </subcellularLocation>
</comment>
<evidence type="ECO:0000256" key="2">
    <source>
        <dbReference type="ARBA" id="ARBA00022475"/>
    </source>
</evidence>
<dbReference type="EMBL" id="JADOGI010000102">
    <property type="protein sequence ID" value="MBF8189806.1"/>
    <property type="molecule type" value="Genomic_DNA"/>
</dbReference>
<accession>A0A931ABI7</accession>
<evidence type="ECO:0000313" key="11">
    <source>
        <dbReference type="Proteomes" id="UP000605361"/>
    </source>
</evidence>
<evidence type="ECO:0000256" key="1">
    <source>
        <dbReference type="ARBA" id="ARBA00004651"/>
    </source>
</evidence>
<dbReference type="GO" id="GO:0022857">
    <property type="term" value="F:transmembrane transporter activity"/>
    <property type="evidence" value="ECO:0007669"/>
    <property type="project" value="TreeGrafter"/>
</dbReference>
<name>A0A931ABI7_9ACTN</name>
<organism evidence="10 11">
    <name type="scientific">Nonomuraea cypriaca</name>
    <dbReference type="NCBI Taxonomy" id="1187855"/>
    <lineage>
        <taxon>Bacteria</taxon>
        <taxon>Bacillati</taxon>
        <taxon>Actinomycetota</taxon>
        <taxon>Actinomycetes</taxon>
        <taxon>Streptosporangiales</taxon>
        <taxon>Streptosporangiaceae</taxon>
        <taxon>Nonomuraea</taxon>
    </lineage>
</organism>
<evidence type="ECO:0000256" key="3">
    <source>
        <dbReference type="ARBA" id="ARBA00022692"/>
    </source>
</evidence>
<evidence type="ECO:0000256" key="7">
    <source>
        <dbReference type="SAM" id="Phobius"/>
    </source>
</evidence>
<keyword evidence="3 7" id="KW-0812">Transmembrane</keyword>
<dbReference type="RefSeq" id="WP_195898738.1">
    <property type="nucleotide sequence ID" value="NZ_JADOGI010000102.1"/>
</dbReference>
<keyword evidence="4 7" id="KW-1133">Transmembrane helix</keyword>
<dbReference type="Pfam" id="PF02687">
    <property type="entry name" value="FtsX"/>
    <property type="match status" value="1"/>
</dbReference>
<evidence type="ECO:0000256" key="5">
    <source>
        <dbReference type="ARBA" id="ARBA00023136"/>
    </source>
</evidence>
<proteinExistence type="inferred from homology"/>
<dbReference type="PANTHER" id="PTHR30572">
    <property type="entry name" value="MEMBRANE COMPONENT OF TRANSPORTER-RELATED"/>
    <property type="match status" value="1"/>
</dbReference>
<reference evidence="10" key="1">
    <citation type="submission" date="2020-11" db="EMBL/GenBank/DDBJ databases">
        <title>Whole-genome analyses of Nonomuraea sp. K274.</title>
        <authorList>
            <person name="Veyisoglu A."/>
        </authorList>
    </citation>
    <scope>NUCLEOTIDE SEQUENCE</scope>
    <source>
        <strain evidence="10">K274</strain>
    </source>
</reference>
<dbReference type="InterPro" id="IPR025857">
    <property type="entry name" value="MacB_PCD"/>
</dbReference>
<comment type="caution">
    <text evidence="10">The sequence shown here is derived from an EMBL/GenBank/DDBJ whole genome shotgun (WGS) entry which is preliminary data.</text>
</comment>
<feature type="transmembrane region" description="Helical" evidence="7">
    <location>
        <begin position="32"/>
        <end position="52"/>
    </location>
</feature>
<dbReference type="GO" id="GO:0005886">
    <property type="term" value="C:plasma membrane"/>
    <property type="evidence" value="ECO:0007669"/>
    <property type="project" value="UniProtKB-SubCell"/>
</dbReference>
<feature type="transmembrane region" description="Helical" evidence="7">
    <location>
        <begin position="376"/>
        <end position="397"/>
    </location>
</feature>
<keyword evidence="2" id="KW-1003">Cell membrane</keyword>
<sequence>MSGPPTLVPARLRLGDQARLASVGLRARPMRAALSALGIAIGVAAIVAVLGLSSSSQAGLLAEIDRLGTNLLTAGTGRTLSGQDALLPLEAPLRVSRIKSVQLVAHTGTVSGATVYRSQLIPAVNTNGLQVKAASLDLLPVVATTVAQGGWLNSATATQPVAVLGALAAERLGIDRVYPGERVWLSGQWFYVGGILSPAALAPEIDASVLVGYRAAQTYLNHTSIVQGRPADGPATTIYVRSETSQVPAVRAVLAQAINPQAPNEVSVSRPSAALTARAAASGAFNSLFLGLGAVALIVGAVGVANIMIISVLERRSEIGLRRALGATRGQIRTQFLAEAIMLSAVGGVAGVGVGALATVVYAGAKQWEVLVPTTAWAGGIGAAVAIGAIAGLLPALRAARLSPTEALRSV</sequence>
<gene>
    <name evidence="10" type="ORF">ITP53_29575</name>
</gene>
<keyword evidence="5 7" id="KW-0472">Membrane</keyword>
<comment type="similarity">
    <text evidence="6">Belongs to the ABC-4 integral membrane protein family.</text>
</comment>
<dbReference type="Proteomes" id="UP000605361">
    <property type="component" value="Unassembled WGS sequence"/>
</dbReference>
<feature type="transmembrane region" description="Helical" evidence="7">
    <location>
        <begin position="340"/>
        <end position="364"/>
    </location>
</feature>
<evidence type="ECO:0000256" key="4">
    <source>
        <dbReference type="ARBA" id="ARBA00022989"/>
    </source>
</evidence>
<protein>
    <submittedName>
        <fullName evidence="10">ABC transporter permease</fullName>
    </submittedName>
</protein>
<feature type="domain" description="ABC3 transporter permease C-terminal" evidence="8">
    <location>
        <begin position="292"/>
        <end position="404"/>
    </location>
</feature>
<feature type="domain" description="MacB-like periplasmic core" evidence="9">
    <location>
        <begin position="33"/>
        <end position="254"/>
    </location>
</feature>
<evidence type="ECO:0000259" key="9">
    <source>
        <dbReference type="Pfam" id="PF12704"/>
    </source>
</evidence>
<evidence type="ECO:0000256" key="6">
    <source>
        <dbReference type="ARBA" id="ARBA00038076"/>
    </source>
</evidence>
<dbReference type="AlphaFoldDB" id="A0A931ABI7"/>
<dbReference type="Pfam" id="PF12704">
    <property type="entry name" value="MacB_PCD"/>
    <property type="match status" value="1"/>
</dbReference>
<dbReference type="PANTHER" id="PTHR30572:SF4">
    <property type="entry name" value="ABC TRANSPORTER PERMEASE YTRF"/>
    <property type="match status" value="1"/>
</dbReference>
<feature type="transmembrane region" description="Helical" evidence="7">
    <location>
        <begin position="288"/>
        <end position="313"/>
    </location>
</feature>
<evidence type="ECO:0000259" key="8">
    <source>
        <dbReference type="Pfam" id="PF02687"/>
    </source>
</evidence>
<dbReference type="InterPro" id="IPR050250">
    <property type="entry name" value="Macrolide_Exporter_MacB"/>
</dbReference>